<protein>
    <submittedName>
        <fullName evidence="2">MarR family winged helix-turn-helix transcriptional regulator</fullName>
    </submittedName>
</protein>
<dbReference type="PANTHER" id="PTHR33164">
    <property type="entry name" value="TRANSCRIPTIONAL REGULATOR, MARR FAMILY"/>
    <property type="match status" value="1"/>
</dbReference>
<proteinExistence type="predicted"/>
<dbReference type="CDD" id="cd00090">
    <property type="entry name" value="HTH_ARSR"/>
    <property type="match status" value="1"/>
</dbReference>
<dbReference type="SUPFAM" id="SSF46785">
    <property type="entry name" value="Winged helix' DNA-binding domain"/>
    <property type="match status" value="1"/>
</dbReference>
<dbReference type="EMBL" id="JAKGSG010000035">
    <property type="protein sequence ID" value="MCF4121924.1"/>
    <property type="molecule type" value="Genomic_DNA"/>
</dbReference>
<dbReference type="Gene3D" id="1.10.10.10">
    <property type="entry name" value="Winged helix-like DNA-binding domain superfamily/Winged helix DNA-binding domain"/>
    <property type="match status" value="1"/>
</dbReference>
<dbReference type="Pfam" id="PF01047">
    <property type="entry name" value="MarR"/>
    <property type="match status" value="1"/>
</dbReference>
<organism evidence="2 3">
    <name type="scientific">Antribacter soli</name>
    <dbReference type="NCBI Taxonomy" id="2910976"/>
    <lineage>
        <taxon>Bacteria</taxon>
        <taxon>Bacillati</taxon>
        <taxon>Actinomycetota</taxon>
        <taxon>Actinomycetes</taxon>
        <taxon>Micrococcales</taxon>
        <taxon>Promicromonosporaceae</taxon>
        <taxon>Antribacter</taxon>
    </lineage>
</organism>
<name>A0AA41QED6_9MICO</name>
<dbReference type="GO" id="GO:0006950">
    <property type="term" value="P:response to stress"/>
    <property type="evidence" value="ECO:0007669"/>
    <property type="project" value="TreeGrafter"/>
</dbReference>
<gene>
    <name evidence="2" type="ORF">L1785_13150</name>
</gene>
<comment type="caution">
    <text evidence="2">The sequence shown here is derived from an EMBL/GenBank/DDBJ whole genome shotgun (WGS) entry which is preliminary data.</text>
</comment>
<feature type="domain" description="HTH marR-type" evidence="1">
    <location>
        <begin position="8"/>
        <end position="141"/>
    </location>
</feature>
<keyword evidence="3" id="KW-1185">Reference proteome</keyword>
<dbReference type="GO" id="GO:0003700">
    <property type="term" value="F:DNA-binding transcription factor activity"/>
    <property type="evidence" value="ECO:0007669"/>
    <property type="project" value="InterPro"/>
</dbReference>
<dbReference type="PROSITE" id="PS50995">
    <property type="entry name" value="HTH_MARR_2"/>
    <property type="match status" value="1"/>
</dbReference>
<dbReference type="InterPro" id="IPR036390">
    <property type="entry name" value="WH_DNA-bd_sf"/>
</dbReference>
<dbReference type="PANTHER" id="PTHR33164:SF43">
    <property type="entry name" value="HTH-TYPE TRANSCRIPTIONAL REPRESSOR YETL"/>
    <property type="match status" value="1"/>
</dbReference>
<dbReference type="InterPro" id="IPR039422">
    <property type="entry name" value="MarR/SlyA-like"/>
</dbReference>
<dbReference type="PRINTS" id="PR00598">
    <property type="entry name" value="HTHMARR"/>
</dbReference>
<reference evidence="2" key="1">
    <citation type="submission" date="2022-01" db="EMBL/GenBank/DDBJ databases">
        <title>Antribacter sp. nov., isolated from Guizhou of China.</title>
        <authorList>
            <person name="Chengliang C."/>
            <person name="Ya Z."/>
        </authorList>
    </citation>
    <scope>NUCLEOTIDE SEQUENCE</scope>
    <source>
        <strain evidence="2">KLBMP 9083</strain>
    </source>
</reference>
<dbReference type="InterPro" id="IPR011991">
    <property type="entry name" value="ArsR-like_HTH"/>
</dbReference>
<dbReference type="RefSeq" id="WP_236089719.1">
    <property type="nucleotide sequence ID" value="NZ_JAKGSG010000035.1"/>
</dbReference>
<dbReference type="InterPro" id="IPR036388">
    <property type="entry name" value="WH-like_DNA-bd_sf"/>
</dbReference>
<dbReference type="InterPro" id="IPR000835">
    <property type="entry name" value="HTH_MarR-typ"/>
</dbReference>
<dbReference type="Proteomes" id="UP001165405">
    <property type="component" value="Unassembled WGS sequence"/>
</dbReference>
<evidence type="ECO:0000313" key="3">
    <source>
        <dbReference type="Proteomes" id="UP001165405"/>
    </source>
</evidence>
<dbReference type="SMART" id="SM00347">
    <property type="entry name" value="HTH_MARR"/>
    <property type="match status" value="1"/>
</dbReference>
<accession>A0AA41QED6</accession>
<evidence type="ECO:0000259" key="1">
    <source>
        <dbReference type="PROSITE" id="PS50995"/>
    </source>
</evidence>
<dbReference type="AlphaFoldDB" id="A0AA41QED6"/>
<sequence length="153" mass="16908">MEDGAGERTAIAIELWDAVQRVTRTFDRVLAEHGGTRPVWFILLALGTGRPATQRQLAAAVGIREATLTHHLRAMEDRGLVTRHRDPANRRVQQIEVTPEGLRLFAELKEAAVDFDSRLRHALGSREDVVAFRGALRRLTGTVPGGPATVPFE</sequence>
<evidence type="ECO:0000313" key="2">
    <source>
        <dbReference type="EMBL" id="MCF4121924.1"/>
    </source>
</evidence>